<dbReference type="AlphaFoldDB" id="A0A974C5G8"/>
<dbReference type="Gene3D" id="2.80.10.50">
    <property type="match status" value="1"/>
</dbReference>
<dbReference type="SUPFAM" id="SSF56973">
    <property type="entry name" value="Aerolisin/ETX pore-forming domain"/>
    <property type="match status" value="1"/>
</dbReference>
<dbReference type="Gene3D" id="2.170.15.10">
    <property type="entry name" value="Proaerolysin, chain A, domain 3"/>
    <property type="match status" value="1"/>
</dbReference>
<sequence>MGGSVVLVGGAAWGISKGLGPLGVHVNTEEGVSFQTDNEMFWSSCCNGTKYRIVARENKDLTSKFHISLLHNGQILLRDFRDMYVSCTESGGVAYLEMDKCTPDLLCEFEVFHDGEKVILKASNGLFVCRHFHHHGDYIEASRPGMEECCRFRTGMGDSYPPSFDISLVEPGDVSKLSCRPCVLKKESFVNKTDVPQTHSFNLSWETRTTETTHWESTWGLNSTSSATFSLLAFQAMVTYNGTFQKMASTHRSIVEKRSITVVVPEHSKVTAELVVSKMDNATVPFTASIRKTKVDGETLELTEKGVWKGLVYDSVTLETKQEPEGDEENSCHIL</sequence>
<dbReference type="InterPro" id="IPR008999">
    <property type="entry name" value="Actin-crosslinking"/>
</dbReference>
<dbReference type="CDD" id="cd00257">
    <property type="entry name" value="beta-trefoil_FSCN-like"/>
    <property type="match status" value="1"/>
</dbReference>
<protein>
    <submittedName>
        <fullName evidence="1">Uncharacterized protein</fullName>
    </submittedName>
</protein>
<dbReference type="SUPFAM" id="SSF50405">
    <property type="entry name" value="Actin-crosslinking proteins"/>
    <property type="match status" value="1"/>
</dbReference>
<dbReference type="EMBL" id="CM004480">
    <property type="protein sequence ID" value="OCT66853.1"/>
    <property type="molecule type" value="Genomic_DNA"/>
</dbReference>
<dbReference type="CDD" id="cd20234">
    <property type="entry name" value="PFM_fascin-like"/>
    <property type="match status" value="1"/>
</dbReference>
<evidence type="ECO:0000313" key="1">
    <source>
        <dbReference type="EMBL" id="OCT66853.1"/>
    </source>
</evidence>
<reference evidence="2" key="1">
    <citation type="journal article" date="2016" name="Nature">
        <title>Genome evolution in the allotetraploid frog Xenopus laevis.</title>
        <authorList>
            <person name="Session A.M."/>
            <person name="Uno Y."/>
            <person name="Kwon T."/>
            <person name="Chapman J.A."/>
            <person name="Toyoda A."/>
            <person name="Takahashi S."/>
            <person name="Fukui A."/>
            <person name="Hikosaka A."/>
            <person name="Suzuki A."/>
            <person name="Kondo M."/>
            <person name="van Heeringen S.J."/>
            <person name="Quigley I."/>
            <person name="Heinz S."/>
            <person name="Ogino H."/>
            <person name="Ochi H."/>
            <person name="Hellsten U."/>
            <person name="Lyons J.B."/>
            <person name="Simakov O."/>
            <person name="Putnam N."/>
            <person name="Stites J."/>
            <person name="Kuroki Y."/>
            <person name="Tanaka T."/>
            <person name="Michiue T."/>
            <person name="Watanabe M."/>
            <person name="Bogdanovic O."/>
            <person name="Lister R."/>
            <person name="Georgiou G."/>
            <person name="Paranjpe S.S."/>
            <person name="van Kruijsbergen I."/>
            <person name="Shu S."/>
            <person name="Carlson J."/>
            <person name="Kinoshita T."/>
            <person name="Ohta Y."/>
            <person name="Mawaribuchi S."/>
            <person name="Jenkins J."/>
            <person name="Grimwood J."/>
            <person name="Schmutz J."/>
            <person name="Mitros T."/>
            <person name="Mozaffari S.V."/>
            <person name="Suzuki Y."/>
            <person name="Haramoto Y."/>
            <person name="Yamamoto T.S."/>
            <person name="Takagi C."/>
            <person name="Heald R."/>
            <person name="Miller K."/>
            <person name="Haudenschild C."/>
            <person name="Kitzman J."/>
            <person name="Nakayama T."/>
            <person name="Izutsu Y."/>
            <person name="Robert J."/>
            <person name="Fortriede J."/>
            <person name="Burns K."/>
            <person name="Lotay V."/>
            <person name="Karimi K."/>
            <person name="Yasuoka Y."/>
            <person name="Dichmann D.S."/>
            <person name="Flajnik M.F."/>
            <person name="Houston D.W."/>
            <person name="Shendure J."/>
            <person name="DuPasquier L."/>
            <person name="Vize P.D."/>
            <person name="Zorn A.M."/>
            <person name="Ito M."/>
            <person name="Marcotte E.M."/>
            <person name="Wallingford J.B."/>
            <person name="Ito Y."/>
            <person name="Asashima M."/>
            <person name="Ueno N."/>
            <person name="Matsuda Y."/>
            <person name="Veenstra G.J."/>
            <person name="Fujiyama A."/>
            <person name="Harland R.M."/>
            <person name="Taira M."/>
            <person name="Rokhsar D.S."/>
        </authorList>
    </citation>
    <scope>NUCLEOTIDE SEQUENCE [LARGE SCALE GENOMIC DNA]</scope>
    <source>
        <strain evidence="2">J</strain>
    </source>
</reference>
<gene>
    <name evidence="1" type="ORF">XELAEV_18038134mg</name>
</gene>
<name>A0A974C5G8_XENLA</name>
<organism evidence="1 2">
    <name type="scientific">Xenopus laevis</name>
    <name type="common">African clawed frog</name>
    <dbReference type="NCBI Taxonomy" id="8355"/>
    <lineage>
        <taxon>Eukaryota</taxon>
        <taxon>Metazoa</taxon>
        <taxon>Chordata</taxon>
        <taxon>Craniata</taxon>
        <taxon>Vertebrata</taxon>
        <taxon>Euteleostomi</taxon>
        <taxon>Amphibia</taxon>
        <taxon>Batrachia</taxon>
        <taxon>Anura</taxon>
        <taxon>Pipoidea</taxon>
        <taxon>Pipidae</taxon>
        <taxon>Xenopodinae</taxon>
        <taxon>Xenopus</taxon>
        <taxon>Xenopus</taxon>
    </lineage>
</organism>
<evidence type="ECO:0000313" key="2">
    <source>
        <dbReference type="Proteomes" id="UP000694892"/>
    </source>
</evidence>
<accession>A0A974C5G8</accession>
<proteinExistence type="predicted"/>
<dbReference type="Proteomes" id="UP000694892">
    <property type="component" value="Chromosome 8L"/>
</dbReference>
<dbReference type="OMA" id="NEMFWSS"/>